<dbReference type="Pfam" id="PF07910">
    <property type="entry name" value="Peptidase_C78"/>
    <property type="match status" value="2"/>
</dbReference>
<proteinExistence type="predicted"/>
<evidence type="ECO:0000313" key="4">
    <source>
        <dbReference type="Proteomes" id="UP001515500"/>
    </source>
</evidence>
<dbReference type="AlphaFoldDB" id="A0AB40C519"/>
<dbReference type="RefSeq" id="XP_039134925.1">
    <property type="nucleotide sequence ID" value="XM_039278991.1"/>
</dbReference>
<evidence type="ECO:0000259" key="3">
    <source>
        <dbReference type="Pfam" id="PF07910"/>
    </source>
</evidence>
<evidence type="ECO:0000256" key="2">
    <source>
        <dbReference type="SAM" id="MobiDB-lite"/>
    </source>
</evidence>
<accession>A0AB40C519</accession>
<name>A0AB40C519_DIOCR</name>
<dbReference type="GO" id="GO:0019783">
    <property type="term" value="F:ubiquitin-like protein peptidase activity"/>
    <property type="evidence" value="ECO:0007669"/>
    <property type="project" value="TreeGrafter"/>
</dbReference>
<feature type="non-terminal residue" evidence="5">
    <location>
        <position position="1"/>
    </location>
</feature>
<evidence type="ECO:0000313" key="5">
    <source>
        <dbReference type="RefSeq" id="XP_039134925.1"/>
    </source>
</evidence>
<sequence length="480" mass="54871">ITFLYCHFLFHNQTDSFCYTYPELIIFWNSYRHVNNHFVDDELERDMELAEQIALAPPSPIQMAGSWTLKIGKNVYLSLSQEIQMLNEFAACYSQVEGVTPESGTLRLKAHDYGEPLHLQLGISSLVSLQIKSTFYKVEGGLMTLLRRCLELEKGSSKSIITGHIDHYQSLKSEDRGWGCGWRNIQMLSSHLLMQNQEVRDVMFGGCGFVPDIPSLQRWLEIAWRKGFDSDGSETFCNKIYGTTKWIGTTECAALLRSFGLRARVVDFDSLSSPSPSLSNESWCGKDGNHQHPRDKRKAKQVYGPLDKFLIQRKLSASSVGVLSCESSQHVLHAGTLIDDDCNQYNGEIKSHHILVDWVWNYFNSGLSNARNDSKGVFVSERTPLYFQSNGHSRTIIGIQRHKGLRDLQDQYFLLVLDPSERTEDLERSLQASSGWQRLIKRGVHTLRKPQYQLCYVDHGIAHKEEMEQLKVIHSILIKF</sequence>
<dbReference type="PANTHER" id="PTHR48153">
    <property type="entry name" value="UFM1-SPECIFIC PROTEASE 2"/>
    <property type="match status" value="1"/>
</dbReference>
<feature type="domain" description="UFSP1/2/DUB catalytic" evidence="3">
    <location>
        <begin position="163"/>
        <end position="273"/>
    </location>
</feature>
<dbReference type="PANTHER" id="PTHR48153:SF4">
    <property type="entry name" value="UBIQUITIN CARBOXYL-TERMINAL HYDROLASE MUG105"/>
    <property type="match status" value="1"/>
</dbReference>
<protein>
    <submittedName>
        <fullName evidence="5">LOW QUALITY PROTEIN: uncharacterized protein LOC120272225</fullName>
    </submittedName>
</protein>
<evidence type="ECO:0000256" key="1">
    <source>
        <dbReference type="ARBA" id="ARBA00022801"/>
    </source>
</evidence>
<dbReference type="Gene3D" id="3.90.70.130">
    <property type="match status" value="2"/>
</dbReference>
<keyword evidence="1" id="KW-0378">Hydrolase</keyword>
<feature type="region of interest" description="Disordered" evidence="2">
    <location>
        <begin position="272"/>
        <end position="297"/>
    </location>
</feature>
<feature type="domain" description="UFSP1/2/DUB catalytic" evidence="3">
    <location>
        <begin position="346"/>
        <end position="455"/>
    </location>
</feature>
<organism evidence="4 5">
    <name type="scientific">Dioscorea cayennensis subsp. rotundata</name>
    <name type="common">White Guinea yam</name>
    <name type="synonym">Dioscorea rotundata</name>
    <dbReference type="NCBI Taxonomy" id="55577"/>
    <lineage>
        <taxon>Eukaryota</taxon>
        <taxon>Viridiplantae</taxon>
        <taxon>Streptophyta</taxon>
        <taxon>Embryophyta</taxon>
        <taxon>Tracheophyta</taxon>
        <taxon>Spermatophyta</taxon>
        <taxon>Magnoliopsida</taxon>
        <taxon>Liliopsida</taxon>
        <taxon>Dioscoreales</taxon>
        <taxon>Dioscoreaceae</taxon>
        <taxon>Dioscorea</taxon>
    </lineage>
</organism>
<dbReference type="Proteomes" id="UP001515500">
    <property type="component" value="Chromosome 11"/>
</dbReference>
<gene>
    <name evidence="5" type="primary">LOC120272225</name>
</gene>
<reference evidence="5" key="1">
    <citation type="submission" date="2025-08" db="UniProtKB">
        <authorList>
            <consortium name="RefSeq"/>
        </authorList>
    </citation>
    <scope>IDENTIFICATION</scope>
</reference>
<dbReference type="InterPro" id="IPR012462">
    <property type="entry name" value="UFSP1/2_DUB_cat"/>
</dbReference>
<dbReference type="GeneID" id="120272225"/>
<keyword evidence="4" id="KW-1185">Reference proteome</keyword>